<comment type="similarity">
    <text evidence="2">Belongs to the threonine aldolase family.</text>
</comment>
<dbReference type="PANTHER" id="PTHR48097">
    <property type="entry name" value="L-THREONINE ALDOLASE-RELATED"/>
    <property type="match status" value="1"/>
</dbReference>
<evidence type="ECO:0000256" key="2">
    <source>
        <dbReference type="ARBA" id="ARBA00006966"/>
    </source>
</evidence>
<dbReference type="InterPro" id="IPR015424">
    <property type="entry name" value="PyrdxlP-dep_Trfase"/>
</dbReference>
<reference evidence="6" key="1">
    <citation type="journal article" date="2021" name="Nat. Commun.">
        <title>Genetic determinants of endophytism in the Arabidopsis root mycobiome.</title>
        <authorList>
            <person name="Mesny F."/>
            <person name="Miyauchi S."/>
            <person name="Thiergart T."/>
            <person name="Pickel B."/>
            <person name="Atanasova L."/>
            <person name="Karlsson M."/>
            <person name="Huettel B."/>
            <person name="Barry K.W."/>
            <person name="Haridas S."/>
            <person name="Chen C."/>
            <person name="Bauer D."/>
            <person name="Andreopoulos W."/>
            <person name="Pangilinan J."/>
            <person name="LaButti K."/>
            <person name="Riley R."/>
            <person name="Lipzen A."/>
            <person name="Clum A."/>
            <person name="Drula E."/>
            <person name="Henrissat B."/>
            <person name="Kohler A."/>
            <person name="Grigoriev I.V."/>
            <person name="Martin F.M."/>
            <person name="Hacquard S."/>
        </authorList>
    </citation>
    <scope>NUCLEOTIDE SEQUENCE</scope>
    <source>
        <strain evidence="6">MPI-CAGE-AT-0021</strain>
    </source>
</reference>
<evidence type="ECO:0000256" key="4">
    <source>
        <dbReference type="SAM" id="MobiDB-lite"/>
    </source>
</evidence>
<dbReference type="InterPro" id="IPR004827">
    <property type="entry name" value="bZIP"/>
</dbReference>
<dbReference type="GO" id="GO:0016829">
    <property type="term" value="F:lyase activity"/>
    <property type="evidence" value="ECO:0007669"/>
    <property type="project" value="InterPro"/>
</dbReference>
<organism evidence="6 7">
    <name type="scientific">Dactylonectria estremocensis</name>
    <dbReference type="NCBI Taxonomy" id="1079267"/>
    <lineage>
        <taxon>Eukaryota</taxon>
        <taxon>Fungi</taxon>
        <taxon>Dikarya</taxon>
        <taxon>Ascomycota</taxon>
        <taxon>Pezizomycotina</taxon>
        <taxon>Sordariomycetes</taxon>
        <taxon>Hypocreomycetidae</taxon>
        <taxon>Hypocreales</taxon>
        <taxon>Nectriaceae</taxon>
        <taxon>Dactylonectria</taxon>
    </lineage>
</organism>
<protein>
    <submittedName>
        <fullName evidence="6">Pyridoxal phosphate-dependent transferase</fullName>
    </submittedName>
</protein>
<dbReference type="InterPro" id="IPR021833">
    <property type="entry name" value="DUF3425"/>
</dbReference>
<comment type="cofactor">
    <cofactor evidence="1">
        <name>pyridoxal 5'-phosphate</name>
        <dbReference type="ChEBI" id="CHEBI:597326"/>
    </cofactor>
</comment>
<dbReference type="CDD" id="cd14688">
    <property type="entry name" value="bZIP_YAP"/>
    <property type="match status" value="1"/>
</dbReference>
<dbReference type="Gene3D" id="3.90.1150.10">
    <property type="entry name" value="Aspartate Aminotransferase, domain 1"/>
    <property type="match status" value="1"/>
</dbReference>
<dbReference type="GO" id="GO:0003700">
    <property type="term" value="F:DNA-binding transcription factor activity"/>
    <property type="evidence" value="ECO:0007669"/>
    <property type="project" value="InterPro"/>
</dbReference>
<sequence length="874" mass="96465">MTRLAGLAGSATAGRKRRLCHTPHNRRKLRNRLSQRAFRRRQAECIRELRSRANVDQRPDGERVEALQRENRRLRAQLVEVQSRLGRLLASVQGLTDSVASTLDGAAAGEENGSEGGGLGESTTRRRDSLGDLNQVHGISTTKSSHPSKTPETRPTPSPEPIFPGPPAPMLNPGPLYQQIPNIWSFEYQMGLEPYMDAMAASHDASSMLGKEWIHSNSPFSDHIHVLQCLLKDKFSMMGLSPELQGPTQSLYQPVLMVLSMFNSMTRPDVMAWYAKTRFFHIIELTAWQLYPSTGTFEKLHERYRPTDAQLKNPHPLVIDWIPFPSIRDRLIQLHAANPRIDQIFCDAVTGYVVEALMCDLIVGAPAAKVYVRVTDLITAMSSASSSPSPPVKLPAPDVSSLFTSPAYAAAAFTFLNMDRGASYYKIDPAFFGKYPELYDPVGHMTAGGIPLKPDMQVCLTYPKPLNTSTVETYRSFIHFSLDAVHNTTSMPYLISFRRAPALANQGTLPNIKISATDLVREAQYSFSDDYGEGAHPQVLKAIFDSNYTQEAGYGGDTYCDLARQRIRSHLGRDDVGVFFVPSGTSANAISIAACLRPHEAVIAASSGHIVTRETGAVEASGHKIINATPCNGKLTPEIISKALDENWHFPHMAKPRMVYISNATEFGTVYTKDELRAIKDLCGKKNLLLFLDGARIGTALASKANDMTLRDVLELTDIFWIGGTKNGALLGEAVVIKDAELAREFAFYVKQHGSLLAKGRVLGAQFAELFRANLYFELAAQANLAAEKLARGIAAAGFVLYAAPETNQVFAVLPLPLIGKLQERFSFYVWEKYGDGQAVVRLLTTWATHEREVEAFAGTVKDWSEGMQVRARL</sequence>
<feature type="compositionally biased region" description="Low complexity" evidence="4">
    <location>
        <begin position="140"/>
        <end position="153"/>
    </location>
</feature>
<gene>
    <name evidence="6" type="ORF">B0J13DRAFT_587884</name>
</gene>
<keyword evidence="6" id="KW-0808">Transferase</keyword>
<proteinExistence type="inferred from homology"/>
<dbReference type="GO" id="GO:0006520">
    <property type="term" value="P:amino acid metabolic process"/>
    <property type="evidence" value="ECO:0007669"/>
    <property type="project" value="InterPro"/>
</dbReference>
<keyword evidence="7" id="KW-1185">Reference proteome</keyword>
<dbReference type="AlphaFoldDB" id="A0A9P9ISG6"/>
<dbReference type="Gene3D" id="1.20.5.170">
    <property type="match status" value="1"/>
</dbReference>
<feature type="domain" description="BZIP" evidence="5">
    <location>
        <begin position="26"/>
        <end position="41"/>
    </location>
</feature>
<dbReference type="Proteomes" id="UP000717696">
    <property type="component" value="Unassembled WGS sequence"/>
</dbReference>
<evidence type="ECO:0000313" key="6">
    <source>
        <dbReference type="EMBL" id="KAH7131642.1"/>
    </source>
</evidence>
<evidence type="ECO:0000313" key="7">
    <source>
        <dbReference type="Proteomes" id="UP000717696"/>
    </source>
</evidence>
<keyword evidence="3" id="KW-0663">Pyridoxal phosphate</keyword>
<dbReference type="Pfam" id="PF01212">
    <property type="entry name" value="Beta_elim_lyase"/>
    <property type="match status" value="1"/>
</dbReference>
<dbReference type="SUPFAM" id="SSF57959">
    <property type="entry name" value="Leucine zipper domain"/>
    <property type="match status" value="1"/>
</dbReference>
<dbReference type="Pfam" id="PF11905">
    <property type="entry name" value="DUF3425"/>
    <property type="match status" value="1"/>
</dbReference>
<dbReference type="InterPro" id="IPR015422">
    <property type="entry name" value="PyrdxlP-dep_Trfase_small"/>
</dbReference>
<accession>A0A9P9ISG6</accession>
<dbReference type="OrthoDB" id="10261951at2759"/>
<dbReference type="InterPro" id="IPR015421">
    <property type="entry name" value="PyrdxlP-dep_Trfase_major"/>
</dbReference>
<name>A0A9P9ISG6_9HYPO</name>
<evidence type="ECO:0000259" key="5">
    <source>
        <dbReference type="PROSITE" id="PS00036"/>
    </source>
</evidence>
<dbReference type="InterPro" id="IPR001597">
    <property type="entry name" value="ArAA_b-elim_lyase/Thr_aldolase"/>
</dbReference>
<comment type="caution">
    <text evidence="6">The sequence shown here is derived from an EMBL/GenBank/DDBJ whole genome shotgun (WGS) entry which is preliminary data.</text>
</comment>
<feature type="region of interest" description="Disordered" evidence="4">
    <location>
        <begin position="105"/>
        <end position="167"/>
    </location>
</feature>
<evidence type="ECO:0000256" key="3">
    <source>
        <dbReference type="ARBA" id="ARBA00022898"/>
    </source>
</evidence>
<evidence type="ECO:0000256" key="1">
    <source>
        <dbReference type="ARBA" id="ARBA00001933"/>
    </source>
</evidence>
<dbReference type="GO" id="GO:0016740">
    <property type="term" value="F:transferase activity"/>
    <property type="evidence" value="ECO:0007669"/>
    <property type="project" value="UniProtKB-KW"/>
</dbReference>
<dbReference type="SUPFAM" id="SSF53383">
    <property type="entry name" value="PLP-dependent transferases"/>
    <property type="match status" value="1"/>
</dbReference>
<dbReference type="PANTHER" id="PTHR48097:SF5">
    <property type="entry name" value="LOW SPECIFICITY L-THREONINE ALDOLASE"/>
    <property type="match status" value="1"/>
</dbReference>
<feature type="compositionally biased region" description="Pro residues" evidence="4">
    <location>
        <begin position="154"/>
        <end position="167"/>
    </location>
</feature>
<dbReference type="Gene3D" id="3.40.640.10">
    <property type="entry name" value="Type I PLP-dependent aspartate aminotransferase-like (Major domain)"/>
    <property type="match status" value="1"/>
</dbReference>
<dbReference type="EMBL" id="JAGMUU010000019">
    <property type="protein sequence ID" value="KAH7131642.1"/>
    <property type="molecule type" value="Genomic_DNA"/>
</dbReference>
<dbReference type="InterPro" id="IPR046347">
    <property type="entry name" value="bZIP_sf"/>
</dbReference>
<dbReference type="PROSITE" id="PS00036">
    <property type="entry name" value="BZIP_BASIC"/>
    <property type="match status" value="1"/>
</dbReference>